<sequence>MAAHARAVDPQLVQRPVGARGGRTKKLRDLGRHWAGAGSGGKNELASDAEILGVSLPETYFEPETCDCWPEHWDALQVFLACGTQWRTIAGAKSIIYQALDYTAVYGHPRYARLDYDEQERRLAQVQEIERGALEVIND</sequence>
<gene>
    <name evidence="1" type="ORF">F0A16_20665</name>
</gene>
<evidence type="ECO:0000313" key="1">
    <source>
        <dbReference type="EMBL" id="KAA0015502.1"/>
    </source>
</evidence>
<accession>A0A640W985</accession>
<dbReference type="InterPro" id="IPR014915">
    <property type="entry name" value="Phage_TLS_TfmB"/>
</dbReference>
<name>A0A640W985_9GAMM</name>
<evidence type="ECO:0008006" key="3">
    <source>
        <dbReference type="Google" id="ProtNLM"/>
    </source>
</evidence>
<proteinExistence type="predicted"/>
<evidence type="ECO:0000313" key="2">
    <source>
        <dbReference type="Proteomes" id="UP000466024"/>
    </source>
</evidence>
<keyword evidence="2" id="KW-1185">Reference proteome</keyword>
<reference evidence="1 2" key="1">
    <citation type="submission" date="2019-08" db="EMBL/GenBank/DDBJ databases">
        <title>Bioinformatics analysis of the strain L3 and L5.</title>
        <authorList>
            <person name="Li X."/>
        </authorList>
    </citation>
    <scope>NUCLEOTIDE SEQUENCE [LARGE SCALE GENOMIC DNA]</scope>
    <source>
        <strain evidence="1 2">L3</strain>
    </source>
</reference>
<dbReference type="AlphaFoldDB" id="A0A640W985"/>
<dbReference type="EMBL" id="VTPX01000021">
    <property type="protein sequence ID" value="KAA0015502.1"/>
    <property type="molecule type" value="Genomic_DNA"/>
</dbReference>
<organism evidence="1 2">
    <name type="scientific">Salinicola corii</name>
    <dbReference type="NCBI Taxonomy" id="2606937"/>
    <lineage>
        <taxon>Bacteria</taxon>
        <taxon>Pseudomonadati</taxon>
        <taxon>Pseudomonadota</taxon>
        <taxon>Gammaproteobacteria</taxon>
        <taxon>Oceanospirillales</taxon>
        <taxon>Halomonadaceae</taxon>
        <taxon>Salinicola</taxon>
    </lineage>
</organism>
<protein>
    <recommendedName>
        <fullName evidence="3">DUF1799 domain-containing protein</fullName>
    </recommendedName>
</protein>
<comment type="caution">
    <text evidence="1">The sequence shown here is derived from an EMBL/GenBank/DDBJ whole genome shotgun (WGS) entry which is preliminary data.</text>
</comment>
<dbReference type="Pfam" id="PF08809">
    <property type="entry name" value="DUF1799"/>
    <property type="match status" value="1"/>
</dbReference>
<dbReference type="Proteomes" id="UP000466024">
    <property type="component" value="Unassembled WGS sequence"/>
</dbReference>